<sequence length="330" mass="37265">MGRLNRQGNRVAHLLLLGAGFTRNWGGWLAGELADDLISRLADVRDLCKRLTDNPNFEEVLGDLQHEWRQNQQPVQRERLDALERAIKASFNDMNSMLAELPGMEFQGNGSNFVQRSIAAFLTRFDAIFTLNQDLLLELFYTGDLRVGIQYPGMQVPPNFWAARPDEKLVAEWRPRPLAQYLVEPRGQPIFKLHGSVNWRSEGGHDLLVMGARKEETIAGSALLAQYANEFSERLRERGTRLMTIGYGFADEHINREIVAAAEADDTFGLFVVNPSGRKALRPRNDNGAIPQPPQAIENVRYIGGSTRPLSTTFTNDELERAKLVRFFDA</sequence>
<organism evidence="1 2">
    <name type="scientific">Paraburkholderia hiiakae</name>
    <dbReference type="NCBI Taxonomy" id="1081782"/>
    <lineage>
        <taxon>Bacteria</taxon>
        <taxon>Pseudomonadati</taxon>
        <taxon>Pseudomonadota</taxon>
        <taxon>Betaproteobacteria</taxon>
        <taxon>Burkholderiales</taxon>
        <taxon>Burkholderiaceae</taxon>
        <taxon>Paraburkholderia</taxon>
    </lineage>
</organism>
<evidence type="ECO:0000313" key="1">
    <source>
        <dbReference type="EMBL" id="CAD6529178.1"/>
    </source>
</evidence>
<gene>
    <name evidence="1" type="ORF">LMG27952_02270</name>
</gene>
<name>A0ABN7HQ32_9BURK</name>
<proteinExistence type="predicted"/>
<protein>
    <recommendedName>
        <fullName evidence="3">SIR2-like domain-containing protein</fullName>
    </recommendedName>
</protein>
<dbReference type="Pfam" id="PF13289">
    <property type="entry name" value="SIR2_2"/>
    <property type="match status" value="1"/>
</dbReference>
<evidence type="ECO:0008006" key="3">
    <source>
        <dbReference type="Google" id="ProtNLM"/>
    </source>
</evidence>
<keyword evidence="2" id="KW-1185">Reference proteome</keyword>
<dbReference type="Proteomes" id="UP000656319">
    <property type="component" value="Unassembled WGS sequence"/>
</dbReference>
<dbReference type="RefSeq" id="WP_201696021.1">
    <property type="nucleotide sequence ID" value="NZ_CAJHCQ010000005.1"/>
</dbReference>
<dbReference type="EMBL" id="CAJHCQ010000005">
    <property type="protein sequence ID" value="CAD6529178.1"/>
    <property type="molecule type" value="Genomic_DNA"/>
</dbReference>
<evidence type="ECO:0000313" key="2">
    <source>
        <dbReference type="Proteomes" id="UP000656319"/>
    </source>
</evidence>
<reference evidence="1 2" key="1">
    <citation type="submission" date="2020-10" db="EMBL/GenBank/DDBJ databases">
        <authorList>
            <person name="Peeters C."/>
        </authorList>
    </citation>
    <scope>NUCLEOTIDE SEQUENCE [LARGE SCALE GENOMIC DNA]</scope>
    <source>
        <strain evidence="1 2">LMG 27952</strain>
    </source>
</reference>
<accession>A0ABN7HQ32</accession>
<comment type="caution">
    <text evidence="1">The sequence shown here is derived from an EMBL/GenBank/DDBJ whole genome shotgun (WGS) entry which is preliminary data.</text>
</comment>